<evidence type="ECO:0000256" key="1">
    <source>
        <dbReference type="ARBA" id="ARBA00004196"/>
    </source>
</evidence>
<keyword evidence="2" id="KW-0201">Cytochrome c-type biogenesis</keyword>
<dbReference type="InterPro" id="IPR013740">
    <property type="entry name" value="Redoxin"/>
</dbReference>
<dbReference type="PROSITE" id="PS51257">
    <property type="entry name" value="PROKAR_LIPOPROTEIN"/>
    <property type="match status" value="1"/>
</dbReference>
<gene>
    <name evidence="7" type="ORF">CJ305_17755</name>
</gene>
<dbReference type="PROSITE" id="PS00194">
    <property type="entry name" value="THIOREDOXIN_1"/>
    <property type="match status" value="1"/>
</dbReference>
<proteinExistence type="predicted"/>
<keyword evidence="4" id="KW-0676">Redox-active center</keyword>
<dbReference type="InterPro" id="IPR013766">
    <property type="entry name" value="Thioredoxin_domain"/>
</dbReference>
<evidence type="ECO:0000256" key="4">
    <source>
        <dbReference type="ARBA" id="ARBA00023284"/>
    </source>
</evidence>
<dbReference type="OrthoDB" id="1098640at2"/>
<feature type="signal peptide" evidence="5">
    <location>
        <begin position="1"/>
        <end position="19"/>
    </location>
</feature>
<dbReference type="RefSeq" id="WP_099647647.1">
    <property type="nucleotide sequence ID" value="NZ_KZ319305.1"/>
</dbReference>
<evidence type="ECO:0000259" key="6">
    <source>
        <dbReference type="PROSITE" id="PS51352"/>
    </source>
</evidence>
<protein>
    <recommendedName>
        <fullName evidence="6">Thioredoxin domain-containing protein</fullName>
    </recommendedName>
</protein>
<evidence type="ECO:0000313" key="7">
    <source>
        <dbReference type="EMBL" id="PHQ27913.1"/>
    </source>
</evidence>
<dbReference type="GO" id="GO:0016491">
    <property type="term" value="F:oxidoreductase activity"/>
    <property type="evidence" value="ECO:0007669"/>
    <property type="project" value="InterPro"/>
</dbReference>
<dbReference type="Pfam" id="PF08534">
    <property type="entry name" value="Redoxin"/>
    <property type="match status" value="1"/>
</dbReference>
<name>A0A2G1VMC8_9FLAO</name>
<dbReference type="AlphaFoldDB" id="A0A2G1VMC8"/>
<dbReference type="InterPro" id="IPR050553">
    <property type="entry name" value="Thioredoxin_ResA/DsbE_sf"/>
</dbReference>
<dbReference type="InterPro" id="IPR036249">
    <property type="entry name" value="Thioredoxin-like_sf"/>
</dbReference>
<reference evidence="7 8" key="1">
    <citation type="submission" date="2017-08" db="EMBL/GenBank/DDBJ databases">
        <title>The whole genome shortgun sequences of strain Leeuwenhoekiella nanhaiensis G18 from the South China Sea.</title>
        <authorList>
            <person name="Liu Q."/>
        </authorList>
    </citation>
    <scope>NUCLEOTIDE SEQUENCE [LARGE SCALE GENOMIC DNA]</scope>
    <source>
        <strain evidence="7 8">G18</strain>
    </source>
</reference>
<dbReference type="CDD" id="cd02966">
    <property type="entry name" value="TlpA_like_family"/>
    <property type="match status" value="1"/>
</dbReference>
<dbReference type="GO" id="GO:0017004">
    <property type="term" value="P:cytochrome complex assembly"/>
    <property type="evidence" value="ECO:0007669"/>
    <property type="project" value="UniProtKB-KW"/>
</dbReference>
<comment type="caution">
    <text evidence="7">The sequence shown here is derived from an EMBL/GenBank/DDBJ whole genome shotgun (WGS) entry which is preliminary data.</text>
</comment>
<evidence type="ECO:0000256" key="3">
    <source>
        <dbReference type="ARBA" id="ARBA00023157"/>
    </source>
</evidence>
<feature type="chain" id="PRO_5013767020" description="Thioredoxin domain-containing protein" evidence="5">
    <location>
        <begin position="20"/>
        <end position="453"/>
    </location>
</feature>
<evidence type="ECO:0000313" key="8">
    <source>
        <dbReference type="Proteomes" id="UP000229433"/>
    </source>
</evidence>
<dbReference type="PROSITE" id="PS51352">
    <property type="entry name" value="THIOREDOXIN_2"/>
    <property type="match status" value="1"/>
</dbReference>
<keyword evidence="8" id="KW-1185">Reference proteome</keyword>
<dbReference type="EMBL" id="NQXA01000025">
    <property type="protein sequence ID" value="PHQ27913.1"/>
    <property type="molecule type" value="Genomic_DNA"/>
</dbReference>
<dbReference type="Proteomes" id="UP000229433">
    <property type="component" value="Unassembled WGS sequence"/>
</dbReference>
<feature type="domain" description="Thioredoxin" evidence="6">
    <location>
        <begin position="308"/>
        <end position="453"/>
    </location>
</feature>
<dbReference type="PANTHER" id="PTHR42852">
    <property type="entry name" value="THIOL:DISULFIDE INTERCHANGE PROTEIN DSBE"/>
    <property type="match status" value="1"/>
</dbReference>
<comment type="subcellular location">
    <subcellularLocation>
        <location evidence="1">Cell envelope</location>
    </subcellularLocation>
</comment>
<evidence type="ECO:0000256" key="5">
    <source>
        <dbReference type="SAM" id="SignalP"/>
    </source>
</evidence>
<accession>A0A2G1VMC8</accession>
<dbReference type="SUPFAM" id="SSF52833">
    <property type="entry name" value="Thioredoxin-like"/>
    <property type="match status" value="1"/>
</dbReference>
<evidence type="ECO:0000256" key="2">
    <source>
        <dbReference type="ARBA" id="ARBA00022748"/>
    </source>
</evidence>
<keyword evidence="5" id="KW-0732">Signal</keyword>
<dbReference type="GO" id="GO:0030313">
    <property type="term" value="C:cell envelope"/>
    <property type="evidence" value="ECO:0007669"/>
    <property type="project" value="UniProtKB-SubCell"/>
</dbReference>
<dbReference type="Gene3D" id="3.40.30.10">
    <property type="entry name" value="Glutaredoxin"/>
    <property type="match status" value="1"/>
</dbReference>
<keyword evidence="3" id="KW-1015">Disulfide bond</keyword>
<sequence length="453" mass="52499">MIRLVHALLSIFIFSLCSCTNQNTKTTVSIEKASLIDTVYVSELTNASTELKLFHPNFKQGISLENPLVAKITKSGAENSYLAILEPGKNTQIVKDEYGNLQTNSIADSLLNYLWHSNQDFISKKQDFIFTTSNLDSVVKVFENFKEERRSNLKFYKNIIDPETFTILEYQNESRIYSFLFYFGRIAQELEAENSFFNFIESIPSPDIALKSLPDIYLYKYEIEYLREHEELKKISDFLHYIENETSSEDLSDYLKASYIKELIQTPSYWYKHEKLFNSQEFDSILSMAEENRYSDIIINASKLFSILKSGDVAANFSAIDKNNEEVDLNDFKGKVLFIDVWATWCAPCLSQRPQVLELARKYEANPNFEVLMVSVDSSKDKWQSFLDREKDSEGINLFIKDGLRSSFRENYNVKSIPRYILIDEKGKLINSDIGEPSIYIEQIITKALLQIE</sequence>
<dbReference type="InterPro" id="IPR017937">
    <property type="entry name" value="Thioredoxin_CS"/>
</dbReference>
<organism evidence="7 8">
    <name type="scientific">Leeuwenhoekiella nanhaiensis</name>
    <dbReference type="NCBI Taxonomy" id="1655491"/>
    <lineage>
        <taxon>Bacteria</taxon>
        <taxon>Pseudomonadati</taxon>
        <taxon>Bacteroidota</taxon>
        <taxon>Flavobacteriia</taxon>
        <taxon>Flavobacteriales</taxon>
        <taxon>Flavobacteriaceae</taxon>
        <taxon>Leeuwenhoekiella</taxon>
    </lineage>
</organism>
<dbReference type="PANTHER" id="PTHR42852:SF6">
    <property type="entry name" value="THIOL:DISULFIDE INTERCHANGE PROTEIN DSBE"/>
    <property type="match status" value="1"/>
</dbReference>